<dbReference type="RefSeq" id="WP_140234649.1">
    <property type="nucleotide sequence ID" value="NZ_CP041036.1"/>
</dbReference>
<evidence type="ECO:0000313" key="2">
    <source>
        <dbReference type="EMBL" id="QDE31892.1"/>
    </source>
</evidence>
<gene>
    <name evidence="2" type="ORF">FH971_13555</name>
</gene>
<proteinExistence type="predicted"/>
<feature type="chain" id="PRO_5021222351" description="DUF3551 domain-containing protein" evidence="1">
    <location>
        <begin position="28"/>
        <end position="104"/>
    </location>
</feature>
<organism evidence="2 3">
    <name type="scientific">Shewanella polaris</name>
    <dbReference type="NCBI Taxonomy" id="2588449"/>
    <lineage>
        <taxon>Bacteria</taxon>
        <taxon>Pseudomonadati</taxon>
        <taxon>Pseudomonadota</taxon>
        <taxon>Gammaproteobacteria</taxon>
        <taxon>Alteromonadales</taxon>
        <taxon>Shewanellaceae</taxon>
        <taxon>Shewanella</taxon>
    </lineage>
</organism>
<evidence type="ECO:0008006" key="4">
    <source>
        <dbReference type="Google" id="ProtNLM"/>
    </source>
</evidence>
<dbReference type="Proteomes" id="UP000319809">
    <property type="component" value="Chromosome"/>
</dbReference>
<feature type="signal peptide" evidence="1">
    <location>
        <begin position="1"/>
        <end position="27"/>
    </location>
</feature>
<dbReference type="EMBL" id="CP041036">
    <property type="protein sequence ID" value="QDE31892.1"/>
    <property type="molecule type" value="Genomic_DNA"/>
</dbReference>
<name>A0A4Y5YGH1_9GAMM</name>
<keyword evidence="1" id="KW-0732">Signal</keyword>
<dbReference type="KEGG" id="spol:FH971_13555"/>
<evidence type="ECO:0000313" key="3">
    <source>
        <dbReference type="Proteomes" id="UP000319809"/>
    </source>
</evidence>
<protein>
    <recommendedName>
        <fullName evidence="4">DUF3551 domain-containing protein</fullName>
    </recommendedName>
</protein>
<accession>A0A4Y5YGH1</accession>
<dbReference type="AlphaFoldDB" id="A0A4Y5YGH1"/>
<evidence type="ECO:0000256" key="1">
    <source>
        <dbReference type="SAM" id="SignalP"/>
    </source>
</evidence>
<sequence>MIKNNLKLLYTAAVLGVLCSTCLPALAHEEHVFKAPWNACADAVKTQQCAYTNVNGDLFKGTCRVFSEALMCVRNQPIITAENVTLKDVADITVSTSHGKHEGH</sequence>
<reference evidence="2 3" key="1">
    <citation type="submission" date="2019-06" db="EMBL/GenBank/DDBJ databases">
        <title>The genome of Shewanella sp. SM1901.</title>
        <authorList>
            <person name="Cha Q."/>
        </authorList>
    </citation>
    <scope>NUCLEOTIDE SEQUENCE [LARGE SCALE GENOMIC DNA]</scope>
    <source>
        <strain evidence="2 3">SM1901</strain>
    </source>
</reference>
<keyword evidence="3" id="KW-1185">Reference proteome</keyword>